<protein>
    <submittedName>
        <fullName evidence="2">Flagellar basal body rod protein</fullName>
    </submittedName>
</protein>
<evidence type="ECO:0000256" key="1">
    <source>
        <dbReference type="SAM" id="Phobius"/>
    </source>
</evidence>
<evidence type="ECO:0000313" key="2">
    <source>
        <dbReference type="EMBL" id="MBA2175115.1"/>
    </source>
</evidence>
<reference evidence="2 3" key="1">
    <citation type="journal article" date="2004" name="Extremophiles">
        <title>Halobacillus locisalis sp. nov., a halophilic bacterium isolated from a marine solar saltern of the Yellow Sea in Korea.</title>
        <authorList>
            <person name="Yoon J.H."/>
            <person name="Kang K.H."/>
            <person name="Oh T.K."/>
            <person name="Park Y.H."/>
        </authorList>
    </citation>
    <scope>NUCLEOTIDE SEQUENCE [LARGE SCALE GENOMIC DNA]</scope>
    <source>
        <strain evidence="2 3">KCTC 3788</strain>
    </source>
</reference>
<keyword evidence="1" id="KW-0472">Membrane</keyword>
<feature type="transmembrane region" description="Helical" evidence="1">
    <location>
        <begin position="52"/>
        <end position="81"/>
    </location>
</feature>
<evidence type="ECO:0000313" key="3">
    <source>
        <dbReference type="Proteomes" id="UP000571017"/>
    </source>
</evidence>
<dbReference type="AlphaFoldDB" id="A0A838CTL6"/>
<gene>
    <name evidence="2" type="ORF">H0266_09440</name>
</gene>
<dbReference type="EMBL" id="JACEFG010000002">
    <property type="protein sequence ID" value="MBA2175115.1"/>
    <property type="molecule type" value="Genomic_DNA"/>
</dbReference>
<keyword evidence="3" id="KW-1185">Reference proteome</keyword>
<dbReference type="Proteomes" id="UP000571017">
    <property type="component" value="Unassembled WGS sequence"/>
</dbReference>
<accession>A0A838CTL6</accession>
<sequence length="116" mass="12836">MKKFLLFIAGLVALTILLANLGPMILLGVSVWLLYVVFKQFMKSESTAGKIGWIVLGLIILSVAVSNIYAVIGLAAAYGLYLIYKNWTSKKAEDPVVGQSDDPFTNFEKQWAELHK</sequence>
<keyword evidence="2" id="KW-0969">Cilium</keyword>
<keyword evidence="2" id="KW-0282">Flagellum</keyword>
<keyword evidence="2" id="KW-0966">Cell projection</keyword>
<comment type="caution">
    <text evidence="2">The sequence shown here is derived from an EMBL/GenBank/DDBJ whole genome shotgun (WGS) entry which is preliminary data.</text>
</comment>
<dbReference type="RefSeq" id="WP_181472151.1">
    <property type="nucleotide sequence ID" value="NZ_JACEFG010000002.1"/>
</dbReference>
<name>A0A838CTL6_9BACI</name>
<keyword evidence="1" id="KW-1133">Transmembrane helix</keyword>
<keyword evidence="1" id="KW-0812">Transmembrane</keyword>
<proteinExistence type="predicted"/>
<organism evidence="2 3">
    <name type="scientific">Halobacillus locisalis</name>
    <dbReference type="NCBI Taxonomy" id="220753"/>
    <lineage>
        <taxon>Bacteria</taxon>
        <taxon>Bacillati</taxon>
        <taxon>Bacillota</taxon>
        <taxon>Bacilli</taxon>
        <taxon>Bacillales</taxon>
        <taxon>Bacillaceae</taxon>
        <taxon>Halobacillus</taxon>
    </lineage>
</organism>